<comment type="caution">
    <text evidence="2">The sequence shown here is derived from an EMBL/GenBank/DDBJ whole genome shotgun (WGS) entry which is preliminary data.</text>
</comment>
<gene>
    <name evidence="2" type="ORF">D9756_000376</name>
</gene>
<dbReference type="PANTHER" id="PTHR13318">
    <property type="entry name" value="PARTNER OF PAIRED, ISOFORM B-RELATED"/>
    <property type="match status" value="1"/>
</dbReference>
<dbReference type="InterPro" id="IPR006553">
    <property type="entry name" value="Leu-rich_rpt_Cys-con_subtyp"/>
</dbReference>
<dbReference type="Pfam" id="PF13516">
    <property type="entry name" value="LRR_6"/>
    <property type="match status" value="1"/>
</dbReference>
<dbReference type="PANTHER" id="PTHR13318:SF95">
    <property type="entry name" value="F-BOX PROTEIN YLR352W"/>
    <property type="match status" value="1"/>
</dbReference>
<keyword evidence="3" id="KW-1185">Reference proteome</keyword>
<evidence type="ECO:0000313" key="3">
    <source>
        <dbReference type="Proteomes" id="UP000559027"/>
    </source>
</evidence>
<dbReference type="EMBL" id="JAACJO010000001">
    <property type="protein sequence ID" value="KAF5364098.1"/>
    <property type="molecule type" value="Genomic_DNA"/>
</dbReference>
<protein>
    <recommendedName>
        <fullName evidence="1">F-box/LRR-repeat protein 15-like leucin rich repeat domain-containing protein</fullName>
    </recommendedName>
</protein>
<dbReference type="Pfam" id="PF25372">
    <property type="entry name" value="DUF7885"/>
    <property type="match status" value="1"/>
</dbReference>
<sequence>MLDELESESTSFHDDMIKVLDRLPNHDEYRRVRHLTLQHPQSSEISDEVLTTVLGSCPHIETAVLSGVPQLSNKSLVALAENAINLQELDITGCSEVTDAGMLEVTNKFLPLQSMRLNGAAALTDSSISAIAKTCSRLVELELGDLPGLTPLAVRDVWSFSKKLHTLRLANCSSLTDKAFPSVIPDENSMLSQEEKNEKPLPHRPTTWLEVLPPLFLRHRAENLRVLDLTACNVTDDAIDGIVFHALRIQTFILTACTQLTDAALESISRLGAHLDVLVLAHVSQITDRGLVKLARECFNLRCIDVAYMSVFELASLQSLRRLSLVRVHKLTDMAIYALAEHATSLERLHLSYCDRLSLESIHILIKSLGHLHHLTATGVPSLKRKGIQRFSELPPSGLDPNQQAAYRVFTGHNISLLKRFLDKEAKRRRDAEAQNIPFAERSDDKLELH</sequence>
<reference evidence="2 3" key="1">
    <citation type="journal article" date="2020" name="ISME J.">
        <title>Uncovering the hidden diversity of litter-decomposition mechanisms in mushroom-forming fungi.</title>
        <authorList>
            <person name="Floudas D."/>
            <person name="Bentzer J."/>
            <person name="Ahren D."/>
            <person name="Johansson T."/>
            <person name="Persson P."/>
            <person name="Tunlid A."/>
        </authorList>
    </citation>
    <scope>NUCLEOTIDE SEQUENCE [LARGE SCALE GENOMIC DNA]</scope>
    <source>
        <strain evidence="2 3">CBS 146.42</strain>
    </source>
</reference>
<dbReference type="SMART" id="SM00367">
    <property type="entry name" value="LRR_CC"/>
    <property type="match status" value="9"/>
</dbReference>
<dbReference type="InterPro" id="IPR001611">
    <property type="entry name" value="Leu-rich_rpt"/>
</dbReference>
<evidence type="ECO:0000259" key="1">
    <source>
        <dbReference type="Pfam" id="PF25372"/>
    </source>
</evidence>
<feature type="domain" description="F-box/LRR-repeat protein 15-like leucin rich repeat" evidence="1">
    <location>
        <begin position="52"/>
        <end position="180"/>
    </location>
</feature>
<dbReference type="AlphaFoldDB" id="A0A8H5GFX1"/>
<organism evidence="2 3">
    <name type="scientific">Leucocoprinus leucothites</name>
    <dbReference type="NCBI Taxonomy" id="201217"/>
    <lineage>
        <taxon>Eukaryota</taxon>
        <taxon>Fungi</taxon>
        <taxon>Dikarya</taxon>
        <taxon>Basidiomycota</taxon>
        <taxon>Agaricomycotina</taxon>
        <taxon>Agaricomycetes</taxon>
        <taxon>Agaricomycetidae</taxon>
        <taxon>Agaricales</taxon>
        <taxon>Agaricineae</taxon>
        <taxon>Agaricaceae</taxon>
        <taxon>Leucocoprinus</taxon>
    </lineage>
</organism>
<dbReference type="Proteomes" id="UP000559027">
    <property type="component" value="Unassembled WGS sequence"/>
</dbReference>
<evidence type="ECO:0000313" key="2">
    <source>
        <dbReference type="EMBL" id="KAF5364098.1"/>
    </source>
</evidence>
<dbReference type="Gene3D" id="3.80.10.10">
    <property type="entry name" value="Ribonuclease Inhibitor"/>
    <property type="match status" value="2"/>
</dbReference>
<name>A0A8H5GFX1_9AGAR</name>
<dbReference type="InterPro" id="IPR057207">
    <property type="entry name" value="FBXL15_LRR"/>
</dbReference>
<dbReference type="OrthoDB" id="10257471at2759"/>
<proteinExistence type="predicted"/>
<accession>A0A8H5GFX1</accession>
<dbReference type="GO" id="GO:0019005">
    <property type="term" value="C:SCF ubiquitin ligase complex"/>
    <property type="evidence" value="ECO:0007669"/>
    <property type="project" value="TreeGrafter"/>
</dbReference>
<dbReference type="SUPFAM" id="SSF52047">
    <property type="entry name" value="RNI-like"/>
    <property type="match status" value="1"/>
</dbReference>
<dbReference type="InterPro" id="IPR032675">
    <property type="entry name" value="LRR_dom_sf"/>
</dbReference>
<dbReference type="GO" id="GO:0031146">
    <property type="term" value="P:SCF-dependent proteasomal ubiquitin-dependent protein catabolic process"/>
    <property type="evidence" value="ECO:0007669"/>
    <property type="project" value="TreeGrafter"/>
</dbReference>